<evidence type="ECO:0000313" key="2">
    <source>
        <dbReference type="EMBL" id="MCQ1539155.1"/>
    </source>
</evidence>
<organism evidence="2 3">
    <name type="scientific">Methanocalculus taiwanensis</name>
    <dbReference type="NCBI Taxonomy" id="106207"/>
    <lineage>
        <taxon>Archaea</taxon>
        <taxon>Methanobacteriati</taxon>
        <taxon>Methanobacteriota</taxon>
        <taxon>Stenosarchaea group</taxon>
        <taxon>Methanomicrobia</taxon>
        <taxon>Methanomicrobiales</taxon>
        <taxon>Methanocalculaceae</taxon>
        <taxon>Methanocalculus</taxon>
    </lineage>
</organism>
<dbReference type="GO" id="GO:0004527">
    <property type="term" value="F:exonuclease activity"/>
    <property type="evidence" value="ECO:0007669"/>
    <property type="project" value="UniProtKB-KW"/>
</dbReference>
<dbReference type="InterPro" id="IPR036397">
    <property type="entry name" value="RNaseH_sf"/>
</dbReference>
<evidence type="ECO:0000259" key="1">
    <source>
        <dbReference type="Pfam" id="PF13482"/>
    </source>
</evidence>
<proteinExistence type="predicted"/>
<dbReference type="InterPro" id="IPR038720">
    <property type="entry name" value="YprB_RNase_H-like_dom"/>
</dbReference>
<keyword evidence="2" id="KW-0540">Nuclease</keyword>
<gene>
    <name evidence="2" type="ORF">FTO68_09205</name>
</gene>
<dbReference type="Gene3D" id="3.30.420.10">
    <property type="entry name" value="Ribonuclease H-like superfamily/Ribonuclease H"/>
    <property type="match status" value="1"/>
</dbReference>
<comment type="caution">
    <text evidence="2">The sequence shown here is derived from an EMBL/GenBank/DDBJ whole genome shotgun (WGS) entry which is preliminary data.</text>
</comment>
<dbReference type="AlphaFoldDB" id="A0ABD4TMT4"/>
<dbReference type="InterPro" id="IPR012337">
    <property type="entry name" value="RNaseH-like_sf"/>
</dbReference>
<sequence>MGRSAGAFLDAGTFWRQRINDAPGYSVIRHDNRFRANVARSSVFASAYQNCIDARNTLMHTYAGSALTDICHGTEVETEEGICLRITEEREHRQLPLKPEEAEGVLIRRLRLVPGIGPATERLLFRKGCRTIHDLLHIRRFQKSAGEVLQVIEGCDFGSVAALIAGRMGRAHPDIITASAFSPDERFCFLDIETLGVFSRPVFLIGSAELTCGQIRFHQFLARDIDEELPALLAWRDSVPPDATIISYNGRSFDLPYLADRFAYYGIDSGIFSDQIDLLHITRRLHRSWLTDCRLATVEEEVLGICRESDLPGALVPEFYDIYRRTKNPGPLLPVLKHNRQDVLSLIELLRFYREMAG</sequence>
<evidence type="ECO:0000313" key="3">
    <source>
        <dbReference type="Proteomes" id="UP001524383"/>
    </source>
</evidence>
<dbReference type="EMBL" id="VOTZ01000021">
    <property type="protein sequence ID" value="MCQ1539155.1"/>
    <property type="molecule type" value="Genomic_DNA"/>
</dbReference>
<accession>A0ABD4TMT4</accession>
<dbReference type="PANTHER" id="PTHR38462">
    <property type="entry name" value="EXONUCLEASE-LIKE PROTEIN"/>
    <property type="match status" value="1"/>
</dbReference>
<dbReference type="SUPFAM" id="SSF53098">
    <property type="entry name" value="Ribonuclease H-like"/>
    <property type="match status" value="1"/>
</dbReference>
<keyword evidence="2" id="KW-0378">Hydrolase</keyword>
<reference evidence="2 3" key="1">
    <citation type="submission" date="2019-08" db="EMBL/GenBank/DDBJ databases">
        <authorList>
            <person name="Chen S.-C."/>
            <person name="Lai M.-C."/>
            <person name="You Y.-T."/>
        </authorList>
    </citation>
    <scope>NUCLEOTIDE SEQUENCE [LARGE SCALE GENOMIC DNA]</scope>
    <source>
        <strain evidence="2 3">P2F9704a</strain>
    </source>
</reference>
<name>A0ABD4TMT4_9EURY</name>
<dbReference type="PANTHER" id="PTHR38462:SF1">
    <property type="entry name" value="YPRB RIBONUCLEASE H-LIKE DOMAIN-CONTAINING PROTEIN"/>
    <property type="match status" value="1"/>
</dbReference>
<dbReference type="Pfam" id="PF13482">
    <property type="entry name" value="RNase_H_2"/>
    <property type="match status" value="1"/>
</dbReference>
<dbReference type="RefSeq" id="WP_255333120.1">
    <property type="nucleotide sequence ID" value="NZ_VOTZ01000021.1"/>
</dbReference>
<keyword evidence="2" id="KW-0269">Exonuclease</keyword>
<keyword evidence="3" id="KW-1185">Reference proteome</keyword>
<dbReference type="Proteomes" id="UP001524383">
    <property type="component" value="Unassembled WGS sequence"/>
</dbReference>
<feature type="domain" description="YprB ribonuclease H-like" evidence="1">
    <location>
        <begin position="188"/>
        <end position="350"/>
    </location>
</feature>
<protein>
    <submittedName>
        <fullName evidence="2">Exonuclease</fullName>
    </submittedName>
</protein>